<gene>
    <name evidence="1" type="ORF">PAUR_a2801</name>
</gene>
<dbReference type="Proteomes" id="UP000615755">
    <property type="component" value="Unassembled WGS sequence"/>
</dbReference>
<accession>A0ABR9EDH1</accession>
<dbReference type="EMBL" id="AQGV01000012">
    <property type="protein sequence ID" value="MBE0369036.1"/>
    <property type="molecule type" value="Genomic_DNA"/>
</dbReference>
<proteinExistence type="predicted"/>
<comment type="caution">
    <text evidence="1">The sequence shown here is derived from an EMBL/GenBank/DDBJ whole genome shotgun (WGS) entry which is preliminary data.</text>
</comment>
<organism evidence="1 2">
    <name type="scientific">Pseudoalteromonas aurantia 208</name>
    <dbReference type="NCBI Taxonomy" id="1314867"/>
    <lineage>
        <taxon>Bacteria</taxon>
        <taxon>Pseudomonadati</taxon>
        <taxon>Pseudomonadota</taxon>
        <taxon>Gammaproteobacteria</taxon>
        <taxon>Alteromonadales</taxon>
        <taxon>Pseudoalteromonadaceae</taxon>
        <taxon>Pseudoalteromonas</taxon>
    </lineage>
</organism>
<name>A0ABR9EDH1_9GAMM</name>
<evidence type="ECO:0000313" key="1">
    <source>
        <dbReference type="EMBL" id="MBE0369036.1"/>
    </source>
</evidence>
<evidence type="ECO:0000313" key="2">
    <source>
        <dbReference type="Proteomes" id="UP000615755"/>
    </source>
</evidence>
<reference evidence="1 2" key="1">
    <citation type="submission" date="2015-03" db="EMBL/GenBank/DDBJ databases">
        <title>Genome sequence of Pseudoalteromonas aurantia.</title>
        <authorList>
            <person name="Xie B.-B."/>
            <person name="Rong J.-C."/>
            <person name="Qin Q.-L."/>
            <person name="Zhang Y.-Z."/>
        </authorList>
    </citation>
    <scope>NUCLEOTIDE SEQUENCE [LARGE SCALE GENOMIC DNA]</scope>
    <source>
        <strain evidence="1 2">208</strain>
    </source>
</reference>
<protein>
    <submittedName>
        <fullName evidence="1">Uncharacterized protein</fullName>
    </submittedName>
</protein>
<sequence>MTGYQGGSNIATDHDDPVQHTATLHVIAMTKYLMLGKATSIKIFTTCSDSYNSGAVFSASKS</sequence>
<keyword evidence="2" id="KW-1185">Reference proteome</keyword>